<evidence type="ECO:0000313" key="10">
    <source>
        <dbReference type="Proteomes" id="UP001155483"/>
    </source>
</evidence>
<dbReference type="GO" id="GO:0005506">
    <property type="term" value="F:iron ion binding"/>
    <property type="evidence" value="ECO:0007669"/>
    <property type="project" value="InterPro"/>
</dbReference>
<keyword evidence="4" id="KW-0560">Oxidoreductase</keyword>
<accession>A0A9X2XXN3</accession>
<dbReference type="Proteomes" id="UP001155483">
    <property type="component" value="Unassembled WGS sequence"/>
</dbReference>
<dbReference type="GO" id="GO:0016020">
    <property type="term" value="C:membrane"/>
    <property type="evidence" value="ECO:0007669"/>
    <property type="project" value="GOC"/>
</dbReference>
<proteinExistence type="predicted"/>
<dbReference type="PANTHER" id="PTHR21624:SF1">
    <property type="entry name" value="ALKYLGLYCEROL MONOOXYGENASE"/>
    <property type="match status" value="1"/>
</dbReference>
<feature type="transmembrane region" description="Helical" evidence="7">
    <location>
        <begin position="154"/>
        <end position="181"/>
    </location>
</feature>
<comment type="subcellular location">
    <subcellularLocation>
        <location evidence="1">Endomembrane system</location>
        <topology evidence="1">Multi-pass membrane protein</topology>
    </subcellularLocation>
</comment>
<evidence type="ECO:0000256" key="2">
    <source>
        <dbReference type="ARBA" id="ARBA00022692"/>
    </source>
</evidence>
<evidence type="ECO:0000313" key="9">
    <source>
        <dbReference type="EMBL" id="MCU7550995.1"/>
    </source>
</evidence>
<evidence type="ECO:0000259" key="8">
    <source>
        <dbReference type="Pfam" id="PF04116"/>
    </source>
</evidence>
<dbReference type="EMBL" id="JAOTIF010000016">
    <property type="protein sequence ID" value="MCU7550995.1"/>
    <property type="molecule type" value="Genomic_DNA"/>
</dbReference>
<dbReference type="GO" id="GO:0012505">
    <property type="term" value="C:endomembrane system"/>
    <property type="evidence" value="ECO:0007669"/>
    <property type="project" value="UniProtKB-SubCell"/>
</dbReference>
<feature type="transmembrane region" description="Helical" evidence="7">
    <location>
        <begin position="89"/>
        <end position="117"/>
    </location>
</feature>
<dbReference type="RefSeq" id="WP_279298434.1">
    <property type="nucleotide sequence ID" value="NZ_JAOTIF010000016.1"/>
</dbReference>
<keyword evidence="6 7" id="KW-0472">Membrane</keyword>
<dbReference type="PANTHER" id="PTHR21624">
    <property type="entry name" value="STEROL DESATURASE-RELATED PROTEIN"/>
    <property type="match status" value="1"/>
</dbReference>
<dbReference type="GO" id="GO:0006643">
    <property type="term" value="P:membrane lipid metabolic process"/>
    <property type="evidence" value="ECO:0007669"/>
    <property type="project" value="TreeGrafter"/>
</dbReference>
<evidence type="ECO:0000256" key="3">
    <source>
        <dbReference type="ARBA" id="ARBA00022989"/>
    </source>
</evidence>
<organism evidence="9 10">
    <name type="scientific">Paraflavisolibacter caeni</name>
    <dbReference type="NCBI Taxonomy" id="2982496"/>
    <lineage>
        <taxon>Bacteria</taxon>
        <taxon>Pseudomonadati</taxon>
        <taxon>Bacteroidota</taxon>
        <taxon>Chitinophagia</taxon>
        <taxon>Chitinophagales</taxon>
        <taxon>Chitinophagaceae</taxon>
        <taxon>Paraflavisolibacter</taxon>
    </lineage>
</organism>
<reference evidence="9" key="1">
    <citation type="submission" date="2022-09" db="EMBL/GenBank/DDBJ databases">
        <authorList>
            <person name="Yuan C."/>
            <person name="Ke Z."/>
        </authorList>
    </citation>
    <scope>NUCLEOTIDE SEQUENCE</scope>
    <source>
        <strain evidence="9">LB-8</strain>
    </source>
</reference>
<feature type="transmembrane region" description="Helical" evidence="7">
    <location>
        <begin position="20"/>
        <end position="42"/>
    </location>
</feature>
<dbReference type="AlphaFoldDB" id="A0A9X2XXN3"/>
<evidence type="ECO:0000256" key="7">
    <source>
        <dbReference type="SAM" id="Phobius"/>
    </source>
</evidence>
<keyword evidence="10" id="KW-1185">Reference proteome</keyword>
<evidence type="ECO:0000256" key="6">
    <source>
        <dbReference type="ARBA" id="ARBA00023136"/>
    </source>
</evidence>
<comment type="caution">
    <text evidence="9">The sequence shown here is derived from an EMBL/GenBank/DDBJ whole genome shotgun (WGS) entry which is preliminary data.</text>
</comment>
<sequence>MSTSFIQYFQNLEQRPLERLLLLVAGMLLLWILEGAIPLFSLTYKKTKWRHAGINLSLTLIHLLIHTGFAVFIILLSDAAKKYEFGLVYWFHASIFLTILISFIALDFFGGWLVHLIQHKTSSLWRFHIVHHSDNNVDVTTGLRHHPIESVLRGVFFLIGVAVAGAPVYAVMIVQTIFVLFTQFTHANISLPKQLDKTISYILVSPNMHKVHHHWQQPYTDSNYGLTLSIWDRLFGTYKNLDPFEIRYGLDRYYPNEEDENLGLLMKRPFGKIDKESARYEDGGTKKLEV</sequence>
<feature type="domain" description="Fatty acid hydroxylase" evidence="8">
    <location>
        <begin position="103"/>
        <end position="237"/>
    </location>
</feature>
<feature type="transmembrane region" description="Helical" evidence="7">
    <location>
        <begin position="54"/>
        <end position="77"/>
    </location>
</feature>
<evidence type="ECO:0000256" key="4">
    <source>
        <dbReference type="ARBA" id="ARBA00023002"/>
    </source>
</evidence>
<keyword evidence="2 7" id="KW-0812">Transmembrane</keyword>
<dbReference type="InterPro" id="IPR006694">
    <property type="entry name" value="Fatty_acid_hydroxylase"/>
</dbReference>
<keyword evidence="3 7" id="KW-1133">Transmembrane helix</keyword>
<dbReference type="GO" id="GO:0050479">
    <property type="term" value="F:glyceryl-ether monooxygenase activity"/>
    <property type="evidence" value="ECO:0007669"/>
    <property type="project" value="TreeGrafter"/>
</dbReference>
<evidence type="ECO:0000256" key="1">
    <source>
        <dbReference type="ARBA" id="ARBA00004127"/>
    </source>
</evidence>
<dbReference type="InterPro" id="IPR051689">
    <property type="entry name" value="Sterol_desaturase/TMEM195"/>
</dbReference>
<dbReference type="GO" id="GO:0008610">
    <property type="term" value="P:lipid biosynthetic process"/>
    <property type="evidence" value="ECO:0007669"/>
    <property type="project" value="InterPro"/>
</dbReference>
<reference evidence="9" key="2">
    <citation type="submission" date="2023-04" db="EMBL/GenBank/DDBJ databases">
        <title>Paracnuella aquatica gen. nov., sp. nov., a member of the family Chitinophagaceae isolated from a hot spring.</title>
        <authorList>
            <person name="Wang C."/>
        </authorList>
    </citation>
    <scope>NUCLEOTIDE SEQUENCE</scope>
    <source>
        <strain evidence="9">LB-8</strain>
    </source>
</reference>
<name>A0A9X2XXN3_9BACT</name>
<keyword evidence="5" id="KW-0443">Lipid metabolism</keyword>
<gene>
    <name evidence="9" type="ORF">OCK74_17890</name>
</gene>
<protein>
    <submittedName>
        <fullName evidence="9">Sterol desaturase family protein</fullName>
    </submittedName>
</protein>
<dbReference type="Pfam" id="PF04116">
    <property type="entry name" value="FA_hydroxylase"/>
    <property type="match status" value="1"/>
</dbReference>
<evidence type="ECO:0000256" key="5">
    <source>
        <dbReference type="ARBA" id="ARBA00023098"/>
    </source>
</evidence>